<protein>
    <recommendedName>
        <fullName evidence="3 6">Flagellar basal body rod protein FlgB</fullName>
    </recommendedName>
</protein>
<dbReference type="GO" id="GO:0071978">
    <property type="term" value="P:bacterial-type flagellum-dependent swarming motility"/>
    <property type="evidence" value="ECO:0007669"/>
    <property type="project" value="TreeGrafter"/>
</dbReference>
<evidence type="ECO:0000256" key="4">
    <source>
        <dbReference type="ARBA" id="ARBA00023143"/>
    </source>
</evidence>
<name>A0A0P6Y3W2_9CHLR</name>
<gene>
    <name evidence="8" type="ORF">AC812_06400</name>
</gene>
<comment type="subunit">
    <text evidence="6">The basal body constitutes a major portion of the flagellar organelle and consists of a number of rings mounted on a central rod.</text>
</comment>
<evidence type="ECO:0000256" key="2">
    <source>
        <dbReference type="ARBA" id="ARBA00009677"/>
    </source>
</evidence>
<keyword evidence="9" id="KW-1185">Reference proteome</keyword>
<comment type="function">
    <text evidence="5 6">Structural component of flagellum, the bacterial motility apparatus. Part of the rod structure of flagellar basal body.</text>
</comment>
<accession>A0A0P6Y3W2</accession>
<feature type="domain" description="Flagellar basal body rod protein N-terminal" evidence="7">
    <location>
        <begin position="11"/>
        <end position="41"/>
    </location>
</feature>
<dbReference type="OrthoDB" id="9792068at2"/>
<comment type="subcellular location">
    <subcellularLocation>
        <location evidence="1 6">Bacterial flagellum basal body</location>
    </subcellularLocation>
</comment>
<evidence type="ECO:0000313" key="8">
    <source>
        <dbReference type="EMBL" id="KPL76300.1"/>
    </source>
</evidence>
<dbReference type="GO" id="GO:0030694">
    <property type="term" value="C:bacterial-type flagellum basal body, rod"/>
    <property type="evidence" value="ECO:0007669"/>
    <property type="project" value="InterPro"/>
</dbReference>
<dbReference type="PANTHER" id="PTHR30435:SF12">
    <property type="entry name" value="FLAGELLAR BASAL BODY ROD PROTEIN FLGB"/>
    <property type="match status" value="1"/>
</dbReference>
<evidence type="ECO:0000259" key="7">
    <source>
        <dbReference type="Pfam" id="PF00460"/>
    </source>
</evidence>
<evidence type="ECO:0000256" key="5">
    <source>
        <dbReference type="ARBA" id="ARBA00024934"/>
    </source>
</evidence>
<evidence type="ECO:0000313" key="9">
    <source>
        <dbReference type="Proteomes" id="UP000050514"/>
    </source>
</evidence>
<keyword evidence="4 6" id="KW-0975">Bacterial flagellum</keyword>
<dbReference type="Pfam" id="PF00460">
    <property type="entry name" value="Flg_bb_rod"/>
    <property type="match status" value="1"/>
</dbReference>
<organism evidence="8 9">
    <name type="scientific">Bellilinea caldifistulae</name>
    <dbReference type="NCBI Taxonomy" id="360411"/>
    <lineage>
        <taxon>Bacteria</taxon>
        <taxon>Bacillati</taxon>
        <taxon>Chloroflexota</taxon>
        <taxon>Anaerolineae</taxon>
        <taxon>Anaerolineales</taxon>
        <taxon>Anaerolineaceae</taxon>
        <taxon>Bellilinea</taxon>
    </lineage>
</organism>
<dbReference type="AlphaFoldDB" id="A0A0P6Y3W2"/>
<dbReference type="NCBIfam" id="TIGR01396">
    <property type="entry name" value="FlgB"/>
    <property type="match status" value="1"/>
</dbReference>
<comment type="similarity">
    <text evidence="2 6">Belongs to the flagella basal body rod proteins family.</text>
</comment>
<comment type="caution">
    <text evidence="8">The sequence shown here is derived from an EMBL/GenBank/DDBJ whole genome shotgun (WGS) entry which is preliminary data.</text>
</comment>
<dbReference type="PIRSF" id="PIRSF002889">
    <property type="entry name" value="Rod_FlgB"/>
    <property type="match status" value="1"/>
</dbReference>
<sequence length="134" mass="14960">MTRNWISDDALQAARLALDGLSLRQQVISRNLANVDTPGYRAQQVNFEDTLKQVFQRKKGVELEKSHQAHLASPARRVGFQVSQRPGGSLRADLNSVDIDVELLEMNKTGIQYQALTQSVSKKLALLKTIAMSR</sequence>
<reference evidence="8 9" key="1">
    <citation type="submission" date="2015-07" db="EMBL/GenBank/DDBJ databases">
        <title>Draft genome of Bellilinea caldifistulae DSM 17877.</title>
        <authorList>
            <person name="Hemp J."/>
            <person name="Ward L.M."/>
            <person name="Pace L.A."/>
            <person name="Fischer W.W."/>
        </authorList>
    </citation>
    <scope>NUCLEOTIDE SEQUENCE [LARGE SCALE GENOMIC DNA]</scope>
    <source>
        <strain evidence="8 9">GOMI-1</strain>
    </source>
</reference>
<dbReference type="InterPro" id="IPR001444">
    <property type="entry name" value="Flag_bb_rod_N"/>
</dbReference>
<dbReference type="RefSeq" id="WP_061919263.1">
    <property type="nucleotide sequence ID" value="NZ_DF967971.1"/>
</dbReference>
<dbReference type="InterPro" id="IPR006300">
    <property type="entry name" value="FlgB"/>
</dbReference>
<proteinExistence type="inferred from homology"/>
<dbReference type="EMBL" id="LGHJ01000012">
    <property type="protein sequence ID" value="KPL76300.1"/>
    <property type="molecule type" value="Genomic_DNA"/>
</dbReference>
<evidence type="ECO:0000256" key="1">
    <source>
        <dbReference type="ARBA" id="ARBA00004117"/>
    </source>
</evidence>
<dbReference type="Proteomes" id="UP000050514">
    <property type="component" value="Unassembled WGS sequence"/>
</dbReference>
<dbReference type="PANTHER" id="PTHR30435">
    <property type="entry name" value="FLAGELLAR PROTEIN"/>
    <property type="match status" value="1"/>
</dbReference>
<evidence type="ECO:0000256" key="6">
    <source>
        <dbReference type="PIRNR" id="PIRNR002889"/>
    </source>
</evidence>
<dbReference type="STRING" id="360411.AC812_06400"/>
<evidence type="ECO:0000256" key="3">
    <source>
        <dbReference type="ARBA" id="ARBA00014376"/>
    </source>
</evidence>